<keyword evidence="2" id="KW-0813">Transport</keyword>
<evidence type="ECO:0000256" key="8">
    <source>
        <dbReference type="ARBA" id="ARBA00022989"/>
    </source>
</evidence>
<dbReference type="GO" id="GO:0034040">
    <property type="term" value="F:ATPase-coupled lipid transmembrane transporter activity"/>
    <property type="evidence" value="ECO:0007669"/>
    <property type="project" value="InterPro"/>
</dbReference>
<organism evidence="14 15">
    <name type="scientific">Teredinibacter turnerae (strain ATCC 39867 / T7901)</name>
    <dbReference type="NCBI Taxonomy" id="377629"/>
    <lineage>
        <taxon>Bacteria</taxon>
        <taxon>Pseudomonadati</taxon>
        <taxon>Pseudomonadota</taxon>
        <taxon>Gammaproteobacteria</taxon>
        <taxon>Cellvibrionales</taxon>
        <taxon>Cellvibrionaceae</taxon>
        <taxon>Teredinibacter</taxon>
    </lineage>
</organism>
<evidence type="ECO:0000256" key="9">
    <source>
        <dbReference type="ARBA" id="ARBA00023055"/>
    </source>
</evidence>
<evidence type="ECO:0000256" key="2">
    <source>
        <dbReference type="ARBA" id="ARBA00022448"/>
    </source>
</evidence>
<dbReference type="GO" id="GO:0090374">
    <property type="term" value="P:oligopeptide export from mitochondrion"/>
    <property type="evidence" value="ECO:0007669"/>
    <property type="project" value="TreeGrafter"/>
</dbReference>
<evidence type="ECO:0000313" key="15">
    <source>
        <dbReference type="Proteomes" id="UP000009080"/>
    </source>
</evidence>
<keyword evidence="5" id="KW-0547">Nucleotide-binding</keyword>
<dbReference type="GO" id="GO:0016887">
    <property type="term" value="F:ATP hydrolysis activity"/>
    <property type="evidence" value="ECO:0007669"/>
    <property type="project" value="InterPro"/>
</dbReference>
<feature type="domain" description="ABC transporter" evidence="12">
    <location>
        <begin position="349"/>
        <end position="585"/>
    </location>
</feature>
<dbReference type="KEGG" id="ttu:TERTU_3963"/>
<dbReference type="eggNOG" id="COG1132">
    <property type="taxonomic scope" value="Bacteria"/>
</dbReference>
<dbReference type="PANTHER" id="PTHR43394:SF7">
    <property type="entry name" value="ABC TRANSPORTER B FAMILY MEMBER 28"/>
    <property type="match status" value="1"/>
</dbReference>
<dbReference type="RefSeq" id="WP_015818679.1">
    <property type="nucleotide sequence ID" value="NC_012997.1"/>
</dbReference>
<dbReference type="InterPro" id="IPR011527">
    <property type="entry name" value="ABC1_TM_dom"/>
</dbReference>
<dbReference type="InterPro" id="IPR011917">
    <property type="entry name" value="ABC_transpr_lipidA"/>
</dbReference>
<proteinExistence type="predicted"/>
<feature type="transmembrane region" description="Helical" evidence="11">
    <location>
        <begin position="73"/>
        <end position="94"/>
    </location>
</feature>
<dbReference type="PROSITE" id="PS00211">
    <property type="entry name" value="ABC_TRANSPORTER_1"/>
    <property type="match status" value="1"/>
</dbReference>
<feature type="transmembrane region" description="Helical" evidence="11">
    <location>
        <begin position="264"/>
        <end position="284"/>
    </location>
</feature>
<evidence type="ECO:0000313" key="14">
    <source>
        <dbReference type="EMBL" id="ACR12567.1"/>
    </source>
</evidence>
<dbReference type="PROSITE" id="PS50893">
    <property type="entry name" value="ABC_TRANSPORTER_2"/>
    <property type="match status" value="1"/>
</dbReference>
<evidence type="ECO:0000259" key="13">
    <source>
        <dbReference type="PROSITE" id="PS50929"/>
    </source>
</evidence>
<reference evidence="14 15" key="1">
    <citation type="journal article" date="2009" name="PLoS ONE">
        <title>The complete genome of Teredinibacter turnerae T7901: an intracellular endosymbiont of marine wood-boring bivalves (shipworms).</title>
        <authorList>
            <person name="Yang J.C."/>
            <person name="Madupu R."/>
            <person name="Durkin A.S."/>
            <person name="Ekborg N.A."/>
            <person name="Pedamallu C.S."/>
            <person name="Hostetler J.B."/>
            <person name="Radune D."/>
            <person name="Toms B.S."/>
            <person name="Henrissat B."/>
            <person name="Coutinho P.M."/>
            <person name="Schwarz S."/>
            <person name="Field L."/>
            <person name="Trindade-Silva A.E."/>
            <person name="Soares C.A.G."/>
            <person name="Elshahawi S."/>
            <person name="Hanora A."/>
            <person name="Schmidt E.W."/>
            <person name="Haygood M.G."/>
            <person name="Posfai J."/>
            <person name="Benner J."/>
            <person name="Madinger C."/>
            <person name="Nove J."/>
            <person name="Anton B."/>
            <person name="Chaudhary K."/>
            <person name="Foster J."/>
            <person name="Holman A."/>
            <person name="Kumar S."/>
            <person name="Lessard P.A."/>
            <person name="Luyten Y.A."/>
            <person name="Slatko B."/>
            <person name="Wood N."/>
            <person name="Wu B."/>
            <person name="Teplitski M."/>
            <person name="Mougous J.D."/>
            <person name="Ward N."/>
            <person name="Eisen J.A."/>
            <person name="Badger J.H."/>
            <person name="Distel D.L."/>
        </authorList>
    </citation>
    <scope>NUCLEOTIDE SEQUENCE [LARGE SCALE GENOMIC DNA]</scope>
    <source>
        <strain evidence="15">ATCC 39867 / T7901</strain>
    </source>
</reference>
<dbReference type="Gene3D" id="3.40.50.300">
    <property type="entry name" value="P-loop containing nucleotide triphosphate hydrolases"/>
    <property type="match status" value="1"/>
</dbReference>
<dbReference type="Proteomes" id="UP000009080">
    <property type="component" value="Chromosome"/>
</dbReference>
<dbReference type="EMBL" id="CP001614">
    <property type="protein sequence ID" value="ACR12567.1"/>
    <property type="molecule type" value="Genomic_DNA"/>
</dbReference>
<keyword evidence="8 11" id="KW-1133">Transmembrane helix</keyword>
<feature type="domain" description="ABC transmembrane type-1" evidence="13">
    <location>
        <begin position="28"/>
        <end position="317"/>
    </location>
</feature>
<dbReference type="InterPro" id="IPR036640">
    <property type="entry name" value="ABC1_TM_sf"/>
</dbReference>
<dbReference type="GO" id="GO:0015421">
    <property type="term" value="F:ABC-type oligopeptide transporter activity"/>
    <property type="evidence" value="ECO:0007669"/>
    <property type="project" value="TreeGrafter"/>
</dbReference>
<dbReference type="CDD" id="cd18552">
    <property type="entry name" value="ABC_6TM_MsbA_like"/>
    <property type="match status" value="1"/>
</dbReference>
<evidence type="ECO:0000256" key="10">
    <source>
        <dbReference type="ARBA" id="ARBA00023136"/>
    </source>
</evidence>
<dbReference type="STRING" id="377629.TERTU_3963"/>
<dbReference type="SUPFAM" id="SSF90123">
    <property type="entry name" value="ABC transporter transmembrane region"/>
    <property type="match status" value="1"/>
</dbReference>
<keyword evidence="15" id="KW-1185">Reference proteome</keyword>
<dbReference type="InterPro" id="IPR039421">
    <property type="entry name" value="Type_1_exporter"/>
</dbReference>
<sequence length="589" mass="65509">MSTLPDAHNTQLYRRLLRFAYRYRNYFIISLIGFAVFAGMEASMAMTAEFFLDRLEKRETESFKFIPREITNSLYFVPCAIIFLAVIRGIGAYLGNFYMSRVGLGVVNDLRKQVFSHMLNLPQKFYDDKNSGELVSLIIYNIEQVTGSVTRAVKSLFQDGMQVIAYLAVLLYFNWKLTLVFIAVIPLLAGLIYLASRYFRRVSRKIQHAVGRVTHIATETFQGIKLVKSYNGENYENRRFHQASDENLHFGTKFERVNAAQTPVLHIVIAFALATLFLLVLIFWDDTASRAVVFASVAGMIAKPFRNLSSINSIIQRGLAAAETIFSTLDLPSATDTGSKQLGAVKGEIAFNQVNFSYQPEQPALRSLSLKIEPGQTVALVGASGSGKTTIASLLLRFYDPQQGSITIDGQDINSVSLKNLRDNIALVNQQTILFNDSVLANIAYGCDKSEIDLAAAETAARNAYAEHFIRDLDKGIYTDVGEAGDRLSGGQRQRIAIARALYKNAPILILDEATSALDNESEKQIQLALENLKEGRTTLVIAHRLSTIENADKIVVLDKGEVVEIGDHKTLLAQQGHYAKLHQSQHQA</sequence>
<dbReference type="InterPro" id="IPR003593">
    <property type="entry name" value="AAA+_ATPase"/>
</dbReference>
<evidence type="ECO:0000256" key="5">
    <source>
        <dbReference type="ARBA" id="ARBA00022741"/>
    </source>
</evidence>
<keyword evidence="3" id="KW-1003">Cell membrane</keyword>
<protein>
    <submittedName>
        <fullName evidence="14">Lipid A export permease/ATP-binding protein MsbA</fullName>
    </submittedName>
</protein>
<dbReference type="NCBIfam" id="TIGR02203">
    <property type="entry name" value="MsbA_lipidA"/>
    <property type="match status" value="1"/>
</dbReference>
<evidence type="ECO:0000256" key="7">
    <source>
        <dbReference type="ARBA" id="ARBA00022967"/>
    </source>
</evidence>
<dbReference type="AlphaFoldDB" id="C5BTP1"/>
<dbReference type="PANTHER" id="PTHR43394">
    <property type="entry name" value="ATP-DEPENDENT PERMEASE MDL1, MITOCHONDRIAL"/>
    <property type="match status" value="1"/>
</dbReference>
<comment type="subcellular location">
    <subcellularLocation>
        <location evidence="1">Cell membrane</location>
        <topology evidence="1">Multi-pass membrane protein</topology>
    </subcellularLocation>
</comment>
<evidence type="ECO:0000256" key="6">
    <source>
        <dbReference type="ARBA" id="ARBA00022840"/>
    </source>
</evidence>
<gene>
    <name evidence="14" type="primary">msbA</name>
    <name evidence="14" type="ordered locus">TERTU_3963</name>
</gene>
<keyword evidence="6" id="KW-0067">ATP-binding</keyword>
<keyword evidence="4 11" id="KW-0812">Transmembrane</keyword>
<name>C5BTP1_TERTT</name>
<dbReference type="GO" id="GO:0005886">
    <property type="term" value="C:plasma membrane"/>
    <property type="evidence" value="ECO:0007669"/>
    <property type="project" value="UniProtKB-SubCell"/>
</dbReference>
<keyword evidence="7" id="KW-1278">Translocase</keyword>
<dbReference type="HOGENOM" id="CLU_000604_84_3_6"/>
<keyword evidence="10 11" id="KW-0472">Membrane</keyword>
<evidence type="ECO:0000256" key="11">
    <source>
        <dbReference type="SAM" id="Phobius"/>
    </source>
</evidence>
<dbReference type="Pfam" id="PF00005">
    <property type="entry name" value="ABC_tran"/>
    <property type="match status" value="1"/>
</dbReference>
<dbReference type="InterPro" id="IPR027417">
    <property type="entry name" value="P-loop_NTPase"/>
</dbReference>
<dbReference type="GO" id="GO:0005524">
    <property type="term" value="F:ATP binding"/>
    <property type="evidence" value="ECO:0007669"/>
    <property type="project" value="UniProtKB-KW"/>
</dbReference>
<dbReference type="FunFam" id="3.40.50.300:FF:000287">
    <property type="entry name" value="Multidrug ABC transporter ATP-binding protein"/>
    <property type="match status" value="1"/>
</dbReference>
<evidence type="ECO:0000259" key="12">
    <source>
        <dbReference type="PROSITE" id="PS50893"/>
    </source>
</evidence>
<evidence type="ECO:0000256" key="1">
    <source>
        <dbReference type="ARBA" id="ARBA00004651"/>
    </source>
</evidence>
<dbReference type="Gene3D" id="1.20.1560.10">
    <property type="entry name" value="ABC transporter type 1, transmembrane domain"/>
    <property type="match status" value="1"/>
</dbReference>
<dbReference type="InterPro" id="IPR017871">
    <property type="entry name" value="ABC_transporter-like_CS"/>
</dbReference>
<feature type="transmembrane region" description="Helical" evidence="11">
    <location>
        <begin position="163"/>
        <end position="195"/>
    </location>
</feature>
<dbReference type="PROSITE" id="PS50929">
    <property type="entry name" value="ABC_TM1F"/>
    <property type="match status" value="1"/>
</dbReference>
<dbReference type="OrthoDB" id="9806127at2"/>
<dbReference type="SMART" id="SM00382">
    <property type="entry name" value="AAA"/>
    <property type="match status" value="1"/>
</dbReference>
<dbReference type="InterPro" id="IPR003439">
    <property type="entry name" value="ABC_transporter-like_ATP-bd"/>
</dbReference>
<evidence type="ECO:0000256" key="4">
    <source>
        <dbReference type="ARBA" id="ARBA00022692"/>
    </source>
</evidence>
<dbReference type="Pfam" id="PF00664">
    <property type="entry name" value="ABC_membrane"/>
    <property type="match status" value="1"/>
</dbReference>
<dbReference type="SUPFAM" id="SSF52540">
    <property type="entry name" value="P-loop containing nucleoside triphosphate hydrolases"/>
    <property type="match status" value="1"/>
</dbReference>
<accession>C5BTP1</accession>
<feature type="transmembrane region" description="Helical" evidence="11">
    <location>
        <begin position="26"/>
        <end position="52"/>
    </location>
</feature>
<evidence type="ECO:0000256" key="3">
    <source>
        <dbReference type="ARBA" id="ARBA00022475"/>
    </source>
</evidence>
<keyword evidence="9" id="KW-0445">Lipid transport</keyword>